<evidence type="ECO:0000256" key="15">
    <source>
        <dbReference type="ARBA" id="ARBA00045959"/>
    </source>
</evidence>
<keyword evidence="9" id="KW-0735">Signal-anchor</keyword>
<dbReference type="PANTHER" id="PTHR20961:SF38">
    <property type="entry name" value="PROTEIN O-LINKED-MANNOSE BETA-1,4-N-ACETYLGLUCOSAMINYLTRANSFERASE 2"/>
    <property type="match status" value="1"/>
</dbReference>
<evidence type="ECO:0000259" key="20">
    <source>
        <dbReference type="PROSITE" id="PS50853"/>
    </source>
</evidence>
<keyword evidence="22" id="KW-1185">Reference proteome</keyword>
<keyword evidence="11 19" id="KW-0472">Membrane</keyword>
<evidence type="ECO:0000256" key="6">
    <source>
        <dbReference type="ARBA" id="ARBA00022679"/>
    </source>
</evidence>
<keyword evidence="17" id="KW-0175">Coiled coil</keyword>
<feature type="region of interest" description="Disordered" evidence="18">
    <location>
        <begin position="1"/>
        <end position="52"/>
    </location>
</feature>
<comment type="function">
    <text evidence="15">O-linked mannose beta-1,4-N-acetylglucosaminyltransferase that transfers UDP-N-acetyl-D-glucosamine to the 4-position of the mannose to generate N-acetyl-D-glucosamine-beta-1,4-O-D-mannosylprotein. Involved in the biosynthesis of the phosphorylated O-mannosyl trisaccharide (N-acetylgalactosamine-beta-3-N-acetylglucosamine-beta-4-(phosphate-6-)mannose), a carbohydrate structure present in alpha-dystroglycan (DAG1), which is required for binding laminin G-like domain-containing extracellular proteins with high affinity.</text>
</comment>
<evidence type="ECO:0000256" key="2">
    <source>
        <dbReference type="ARBA" id="ARBA00004922"/>
    </source>
</evidence>
<comment type="catalytic activity">
    <reaction evidence="16">
        <text>3-O-(alpha-D-mannosyl)-L-threonyl-[protein] + UDP-N-acetyl-alpha-D-glucosamine = 3-O-(N-acetyl-beta-D-glucosaminyl-(1-&gt;4)-alpha-D-mannosyl)-L-threonyl-[protein] + UDP + H(+)</text>
        <dbReference type="Rhea" id="RHEA:37663"/>
        <dbReference type="Rhea" id="RHEA-COMP:13547"/>
        <dbReference type="Rhea" id="RHEA-COMP:13618"/>
        <dbReference type="ChEBI" id="CHEBI:15378"/>
        <dbReference type="ChEBI" id="CHEBI:57705"/>
        <dbReference type="ChEBI" id="CHEBI:58223"/>
        <dbReference type="ChEBI" id="CHEBI:137323"/>
        <dbReference type="ChEBI" id="CHEBI:137540"/>
        <dbReference type="EC" id="2.4.1.312"/>
    </reaction>
</comment>
<feature type="compositionally biased region" description="Low complexity" evidence="18">
    <location>
        <begin position="14"/>
        <end position="24"/>
    </location>
</feature>
<feature type="region of interest" description="Disordered" evidence="18">
    <location>
        <begin position="198"/>
        <end position="227"/>
    </location>
</feature>
<evidence type="ECO:0000256" key="11">
    <source>
        <dbReference type="ARBA" id="ARBA00023136"/>
    </source>
</evidence>
<keyword evidence="5 21" id="KW-0328">Glycosyltransferase</keyword>
<feature type="transmembrane region" description="Helical" evidence="19">
    <location>
        <begin position="110"/>
        <end position="134"/>
    </location>
</feature>
<dbReference type="PANTHER" id="PTHR20961">
    <property type="entry name" value="GLYCOSYLTRANSFERASE"/>
    <property type="match status" value="1"/>
</dbReference>
<evidence type="ECO:0000256" key="3">
    <source>
        <dbReference type="ARBA" id="ARBA00012823"/>
    </source>
</evidence>
<keyword evidence="12" id="KW-0325">Glycoprotein</keyword>
<sequence>MFADHSHGHGHGHGPAVSHVHGPGLSAGGAGAGAGGVGTSTGSSNTSSPRIAIRRRVHDGAGLDEGYDASGLPIHLSGASGGGGGGGGSKARRSALARGLYCLPANAGPVFVLLVAIGALTAGMFLGMVFFAGLEAPTMVPAQKAAPAPGAPAGSGAAAPVLSELQSRLKTQNSKIAELETELNRLRAAARVAQRVQPATQADPSHIRHDPAANAAQQGNRAEVAGAPKASGAVAKAAVDNHGDAHISQQDAMVRQAAVGDKTPTTEDKHADTSDVTPVYMWDKLPESSVWCYGNTRDDRICRFRNLCYHPDHEKWFILKTNRSVLSNVPEDRGEPLLDTGTVQNHPYFFWNYAEASPFAENLQNVPVRYEEMPHLLFKRLHPKNIMHNLHDDLLGMYFMVKQFVGGGSRRLPFSLNTHRVMIIDPHGFTESTRPFQYLSNHPIRFSSYLKQKGDEKVFTCFRDAVVGNTKLTTWYQYGFREPQGPILGKSPNGMYVREVSEWFLRRLAQPLSPDEDYTLPRTFTLPPGVSADKPSEMDKLVDYPETDLIVIMSRRRNRLILNEDELANDLHRAFGYEVKFVRNEDMTFEEQILAMRRARVVLAMHGSILVMTMFCRRGTVVIEMYPFAVPGDHYTPYKTLANLNGMDLVYRAWENKHASMSVGHPDNHRLNGGINHLPPEERELVLNTLTVPQHKCCSSPYWLYRIYQDTRVTTSEVVELITEALVESRQILKRVRTTDPDKADVHSIAPTNIRCLEHGNRPPGSLWLAWDPIWTGGQAERWNVHVANDGREYITLGSAPTIAIPRFEPNTTVRFFVRSIAGNVKGDWSTRHECVV</sequence>
<organism evidence="21 22">
    <name type="scientific">Polyrhizophydium stewartii</name>
    <dbReference type="NCBI Taxonomy" id="2732419"/>
    <lineage>
        <taxon>Eukaryota</taxon>
        <taxon>Fungi</taxon>
        <taxon>Fungi incertae sedis</taxon>
        <taxon>Chytridiomycota</taxon>
        <taxon>Chytridiomycota incertae sedis</taxon>
        <taxon>Chytridiomycetes</taxon>
        <taxon>Rhizophydiales</taxon>
        <taxon>Rhizophydiales incertae sedis</taxon>
        <taxon>Polyrhizophydium</taxon>
    </lineage>
</organism>
<evidence type="ECO:0000313" key="22">
    <source>
        <dbReference type="Proteomes" id="UP001527925"/>
    </source>
</evidence>
<evidence type="ECO:0000256" key="12">
    <source>
        <dbReference type="ARBA" id="ARBA00023180"/>
    </source>
</evidence>
<evidence type="ECO:0000313" key="21">
    <source>
        <dbReference type="EMBL" id="KAL2911767.1"/>
    </source>
</evidence>
<comment type="caution">
    <text evidence="21">The sequence shown here is derived from an EMBL/GenBank/DDBJ whole genome shotgun (WGS) entry which is preliminary data.</text>
</comment>
<accession>A0ABR4MWY4</accession>
<evidence type="ECO:0000256" key="9">
    <source>
        <dbReference type="ARBA" id="ARBA00022968"/>
    </source>
</evidence>
<evidence type="ECO:0000256" key="1">
    <source>
        <dbReference type="ARBA" id="ARBA00004648"/>
    </source>
</evidence>
<dbReference type="GO" id="GO:0016757">
    <property type="term" value="F:glycosyltransferase activity"/>
    <property type="evidence" value="ECO:0007669"/>
    <property type="project" value="UniProtKB-KW"/>
</dbReference>
<dbReference type="InterPro" id="IPR007657">
    <property type="entry name" value="Glycosyltransferase_61"/>
</dbReference>
<dbReference type="InterPro" id="IPR003961">
    <property type="entry name" value="FN3_dom"/>
</dbReference>
<dbReference type="EMBL" id="JADGIZ020000088">
    <property type="protein sequence ID" value="KAL2911767.1"/>
    <property type="molecule type" value="Genomic_DNA"/>
</dbReference>
<evidence type="ECO:0000256" key="17">
    <source>
        <dbReference type="SAM" id="Coils"/>
    </source>
</evidence>
<keyword evidence="8" id="KW-0256">Endoplasmic reticulum</keyword>
<comment type="subcellular location">
    <subcellularLocation>
        <location evidence="1">Endoplasmic reticulum membrane</location>
        <topology evidence="1">Single-pass type II membrane protein</topology>
    </subcellularLocation>
</comment>
<keyword evidence="7 19" id="KW-0812">Transmembrane</keyword>
<evidence type="ECO:0000256" key="5">
    <source>
        <dbReference type="ARBA" id="ARBA00022676"/>
    </source>
</evidence>
<name>A0ABR4MWY4_9FUNG</name>
<protein>
    <recommendedName>
        <fullName evidence="4">Protein O-linked-mannose beta-1,4-N-acetylglucosaminyltransferase 2</fullName>
        <ecNumber evidence="3">2.4.1.312</ecNumber>
    </recommendedName>
    <alternativeName>
        <fullName evidence="13">Extracellular O-linked N-acetylglucosamine transferase-like</fullName>
    </alternativeName>
    <alternativeName>
        <fullName evidence="14">Glycosyltransferase-like domain-containing protein 2</fullName>
    </alternativeName>
</protein>
<dbReference type="PROSITE" id="PS50853">
    <property type="entry name" value="FN3"/>
    <property type="match status" value="1"/>
</dbReference>
<feature type="compositionally biased region" description="Gly residues" evidence="18">
    <location>
        <begin position="25"/>
        <end position="39"/>
    </location>
</feature>
<dbReference type="Pfam" id="PF04577">
    <property type="entry name" value="Glyco_transf_61"/>
    <property type="match status" value="1"/>
</dbReference>
<proteinExistence type="predicted"/>
<dbReference type="EC" id="2.4.1.312" evidence="3"/>
<evidence type="ECO:0000256" key="16">
    <source>
        <dbReference type="ARBA" id="ARBA00048274"/>
    </source>
</evidence>
<dbReference type="InterPro" id="IPR049625">
    <property type="entry name" value="Glyco_transf_61_cat"/>
</dbReference>
<keyword evidence="6 21" id="KW-0808">Transferase</keyword>
<comment type="pathway">
    <text evidence="2">Protein modification; protein glycosylation.</text>
</comment>
<evidence type="ECO:0000256" key="19">
    <source>
        <dbReference type="SAM" id="Phobius"/>
    </source>
</evidence>
<evidence type="ECO:0000256" key="18">
    <source>
        <dbReference type="SAM" id="MobiDB-lite"/>
    </source>
</evidence>
<feature type="domain" description="Fibronectin type-III" evidence="20">
    <location>
        <begin position="750"/>
        <end position="837"/>
    </location>
</feature>
<evidence type="ECO:0000256" key="10">
    <source>
        <dbReference type="ARBA" id="ARBA00022989"/>
    </source>
</evidence>
<dbReference type="Proteomes" id="UP001527925">
    <property type="component" value="Unassembled WGS sequence"/>
</dbReference>
<dbReference type="SUPFAM" id="SSF49265">
    <property type="entry name" value="Fibronectin type III"/>
    <property type="match status" value="1"/>
</dbReference>
<evidence type="ECO:0000256" key="13">
    <source>
        <dbReference type="ARBA" id="ARBA00030318"/>
    </source>
</evidence>
<evidence type="ECO:0000256" key="14">
    <source>
        <dbReference type="ARBA" id="ARBA00032859"/>
    </source>
</evidence>
<keyword evidence="10 19" id="KW-1133">Transmembrane helix</keyword>
<dbReference type="InterPro" id="IPR036116">
    <property type="entry name" value="FN3_sf"/>
</dbReference>
<feature type="coiled-coil region" evidence="17">
    <location>
        <begin position="162"/>
        <end position="196"/>
    </location>
</feature>
<evidence type="ECO:0000256" key="8">
    <source>
        <dbReference type="ARBA" id="ARBA00022824"/>
    </source>
</evidence>
<reference evidence="21 22" key="1">
    <citation type="submission" date="2023-09" db="EMBL/GenBank/DDBJ databases">
        <title>Pangenome analysis of Batrachochytrium dendrobatidis and related Chytrids.</title>
        <authorList>
            <person name="Yacoub M.N."/>
            <person name="Stajich J.E."/>
            <person name="James T.Y."/>
        </authorList>
    </citation>
    <scope>NUCLEOTIDE SEQUENCE [LARGE SCALE GENOMIC DNA]</scope>
    <source>
        <strain evidence="21 22">JEL0888</strain>
    </source>
</reference>
<evidence type="ECO:0000256" key="7">
    <source>
        <dbReference type="ARBA" id="ARBA00022692"/>
    </source>
</evidence>
<gene>
    <name evidence="21" type="primary">POMGNT2</name>
    <name evidence="21" type="ORF">HK105_208770</name>
</gene>
<evidence type="ECO:0000256" key="4">
    <source>
        <dbReference type="ARBA" id="ARBA00020030"/>
    </source>
</evidence>